<reference evidence="1 2" key="1">
    <citation type="submission" date="2019-08" db="EMBL/GenBank/DDBJ databases">
        <title>The genome of the soybean aphid Biotype 1, its phylome, world population structure and adaptation to the North American continent.</title>
        <authorList>
            <person name="Giordano R."/>
            <person name="Donthu R.K."/>
            <person name="Hernandez A.G."/>
            <person name="Wright C.L."/>
            <person name="Zimin A.V."/>
        </authorList>
    </citation>
    <scope>NUCLEOTIDE SEQUENCE [LARGE SCALE GENOMIC DNA]</scope>
    <source>
        <tissue evidence="1">Whole aphids</tissue>
    </source>
</reference>
<name>A0A6G0UBY7_APHGL</name>
<dbReference type="Proteomes" id="UP000475862">
    <property type="component" value="Unassembled WGS sequence"/>
</dbReference>
<evidence type="ECO:0000313" key="2">
    <source>
        <dbReference type="Proteomes" id="UP000475862"/>
    </source>
</evidence>
<protein>
    <submittedName>
        <fullName evidence="1">Uncharacterized protein</fullName>
    </submittedName>
</protein>
<sequence>MNTRVLITVGTMVFVNGEAIVTPLNRTGSFKCMLPNFLMMCTESLKLFDALVLIVDKVINVVLGSSISIGRHNLSPGYTALHSHASININPSAIYKGSWMIEVKHTICSFVRSKSLGPNIAGAKNLKNINPDTTEYLISFVWNNWHITVGHFRADVGLLSAKSLSNGGLKVSCKYLIPDMCIDSSIILDTKEFPRNIILLTKYKT</sequence>
<comment type="caution">
    <text evidence="1">The sequence shown here is derived from an EMBL/GenBank/DDBJ whole genome shotgun (WGS) entry which is preliminary data.</text>
</comment>
<keyword evidence="2" id="KW-1185">Reference proteome</keyword>
<gene>
    <name evidence="1" type="ORF">AGLY_001329</name>
</gene>
<dbReference type="AlphaFoldDB" id="A0A6G0UBY7"/>
<dbReference type="EMBL" id="VYZN01000001">
    <property type="protein sequence ID" value="KAE9545786.1"/>
    <property type="molecule type" value="Genomic_DNA"/>
</dbReference>
<evidence type="ECO:0000313" key="1">
    <source>
        <dbReference type="EMBL" id="KAE9545786.1"/>
    </source>
</evidence>
<organism evidence="1 2">
    <name type="scientific">Aphis glycines</name>
    <name type="common">Soybean aphid</name>
    <dbReference type="NCBI Taxonomy" id="307491"/>
    <lineage>
        <taxon>Eukaryota</taxon>
        <taxon>Metazoa</taxon>
        <taxon>Ecdysozoa</taxon>
        <taxon>Arthropoda</taxon>
        <taxon>Hexapoda</taxon>
        <taxon>Insecta</taxon>
        <taxon>Pterygota</taxon>
        <taxon>Neoptera</taxon>
        <taxon>Paraneoptera</taxon>
        <taxon>Hemiptera</taxon>
        <taxon>Sternorrhyncha</taxon>
        <taxon>Aphidomorpha</taxon>
        <taxon>Aphidoidea</taxon>
        <taxon>Aphididae</taxon>
        <taxon>Aphidini</taxon>
        <taxon>Aphis</taxon>
        <taxon>Aphis</taxon>
    </lineage>
</organism>
<proteinExistence type="predicted"/>
<accession>A0A6G0UBY7</accession>